<reference evidence="1" key="1">
    <citation type="journal article" date="2019" name="bioRxiv">
        <title>The Genome of the Zebra Mussel, Dreissena polymorpha: A Resource for Invasive Species Research.</title>
        <authorList>
            <person name="McCartney M.A."/>
            <person name="Auch B."/>
            <person name="Kono T."/>
            <person name="Mallez S."/>
            <person name="Zhang Y."/>
            <person name="Obille A."/>
            <person name="Becker A."/>
            <person name="Abrahante J.E."/>
            <person name="Garbe J."/>
            <person name="Badalamenti J.P."/>
            <person name="Herman A."/>
            <person name="Mangelson H."/>
            <person name="Liachko I."/>
            <person name="Sullivan S."/>
            <person name="Sone E.D."/>
            <person name="Koren S."/>
            <person name="Silverstein K.A.T."/>
            <person name="Beckman K.B."/>
            <person name="Gohl D.M."/>
        </authorList>
    </citation>
    <scope>NUCLEOTIDE SEQUENCE</scope>
    <source>
        <strain evidence="1">Duluth1</strain>
        <tissue evidence="1">Whole animal</tissue>
    </source>
</reference>
<reference evidence="1" key="2">
    <citation type="submission" date="2020-11" db="EMBL/GenBank/DDBJ databases">
        <authorList>
            <person name="McCartney M.A."/>
            <person name="Auch B."/>
            <person name="Kono T."/>
            <person name="Mallez S."/>
            <person name="Becker A."/>
            <person name="Gohl D.M."/>
            <person name="Silverstein K.A.T."/>
            <person name="Koren S."/>
            <person name="Bechman K.B."/>
            <person name="Herman A."/>
            <person name="Abrahante J.E."/>
            <person name="Garbe J."/>
        </authorList>
    </citation>
    <scope>NUCLEOTIDE SEQUENCE</scope>
    <source>
        <strain evidence="1">Duluth1</strain>
        <tissue evidence="1">Whole animal</tissue>
    </source>
</reference>
<evidence type="ECO:0000313" key="1">
    <source>
        <dbReference type="EMBL" id="KAH3797701.1"/>
    </source>
</evidence>
<gene>
    <name evidence="1" type="ORF">DPMN_151287</name>
</gene>
<dbReference type="Proteomes" id="UP000828390">
    <property type="component" value="Unassembled WGS sequence"/>
</dbReference>
<keyword evidence="2" id="KW-1185">Reference proteome</keyword>
<name>A0A9D4FGV1_DREPO</name>
<organism evidence="1 2">
    <name type="scientific">Dreissena polymorpha</name>
    <name type="common">Zebra mussel</name>
    <name type="synonym">Mytilus polymorpha</name>
    <dbReference type="NCBI Taxonomy" id="45954"/>
    <lineage>
        <taxon>Eukaryota</taxon>
        <taxon>Metazoa</taxon>
        <taxon>Spiralia</taxon>
        <taxon>Lophotrochozoa</taxon>
        <taxon>Mollusca</taxon>
        <taxon>Bivalvia</taxon>
        <taxon>Autobranchia</taxon>
        <taxon>Heteroconchia</taxon>
        <taxon>Euheterodonta</taxon>
        <taxon>Imparidentia</taxon>
        <taxon>Neoheterodontei</taxon>
        <taxon>Myida</taxon>
        <taxon>Dreissenoidea</taxon>
        <taxon>Dreissenidae</taxon>
        <taxon>Dreissena</taxon>
    </lineage>
</organism>
<comment type="caution">
    <text evidence="1">The sequence shown here is derived from an EMBL/GenBank/DDBJ whole genome shotgun (WGS) entry which is preliminary data.</text>
</comment>
<dbReference type="AlphaFoldDB" id="A0A9D4FGV1"/>
<protein>
    <submittedName>
        <fullName evidence="1">Uncharacterized protein</fullName>
    </submittedName>
</protein>
<proteinExistence type="predicted"/>
<accession>A0A9D4FGV1</accession>
<dbReference type="EMBL" id="JAIWYP010000007">
    <property type="protein sequence ID" value="KAH3797701.1"/>
    <property type="molecule type" value="Genomic_DNA"/>
</dbReference>
<sequence>MAFTTRRRTSSNSRSTFSQVCDKKRKLHACDKDCKFQKPYTSEDIEKKLCTTDRRRLKNLKTAPPGIEPETSGMVDQSVTTRIPHHGILGYRKSQSVNNI</sequence>
<evidence type="ECO:0000313" key="2">
    <source>
        <dbReference type="Proteomes" id="UP000828390"/>
    </source>
</evidence>